<dbReference type="InterPro" id="IPR001309">
    <property type="entry name" value="Pept_C14_p20"/>
</dbReference>
<dbReference type="InterPro" id="IPR003598">
    <property type="entry name" value="Ig_sub2"/>
</dbReference>
<keyword evidence="4" id="KW-1185">Reference proteome</keyword>
<dbReference type="PROSITE" id="PS50208">
    <property type="entry name" value="CASPASE_P20"/>
    <property type="match status" value="1"/>
</dbReference>
<reference evidence="3 4" key="1">
    <citation type="journal article" date="2013" name="Nature">
        <title>Insights into bilaterian evolution from three spiralian genomes.</title>
        <authorList>
            <person name="Simakov O."/>
            <person name="Marletaz F."/>
            <person name="Cho S.J."/>
            <person name="Edsinger-Gonzales E."/>
            <person name="Havlak P."/>
            <person name="Hellsten U."/>
            <person name="Kuo D.H."/>
            <person name="Larsson T."/>
            <person name="Lv J."/>
            <person name="Arendt D."/>
            <person name="Savage R."/>
            <person name="Osoegawa K."/>
            <person name="de Jong P."/>
            <person name="Grimwood J."/>
            <person name="Chapman J.A."/>
            <person name="Shapiro H."/>
            <person name="Aerts A."/>
            <person name="Otillar R.P."/>
            <person name="Terry A.Y."/>
            <person name="Boore J.L."/>
            <person name="Grigoriev I.V."/>
            <person name="Lindberg D.R."/>
            <person name="Seaver E.C."/>
            <person name="Weisblat D.A."/>
            <person name="Putnam N.H."/>
            <person name="Rokhsar D.S."/>
        </authorList>
    </citation>
    <scope>NUCLEOTIDE SEQUENCE [LARGE SCALE GENOMIC DNA]</scope>
</reference>
<dbReference type="InterPro" id="IPR029030">
    <property type="entry name" value="Caspase-like_dom_sf"/>
</dbReference>
<dbReference type="InterPro" id="IPR011600">
    <property type="entry name" value="Pept_C14_caspase"/>
</dbReference>
<dbReference type="KEGG" id="lgi:LOTGIDRAFT_113764"/>
<dbReference type="HOGENOM" id="CLU_1201012_0_0_1"/>
<dbReference type="GeneID" id="20231007"/>
<dbReference type="InterPro" id="IPR013783">
    <property type="entry name" value="Ig-like_fold"/>
</dbReference>
<dbReference type="SUPFAM" id="SSF52129">
    <property type="entry name" value="Caspase-like"/>
    <property type="match status" value="1"/>
</dbReference>
<dbReference type="InterPro" id="IPR052039">
    <property type="entry name" value="Caspase-related_regulators"/>
</dbReference>
<name>V4A4Z9_LOTGI</name>
<dbReference type="CTD" id="20231007"/>
<dbReference type="STRING" id="225164.V4A4Z9"/>
<dbReference type="InterPro" id="IPR003599">
    <property type="entry name" value="Ig_sub"/>
</dbReference>
<evidence type="ECO:0000259" key="2">
    <source>
        <dbReference type="PROSITE" id="PS50835"/>
    </source>
</evidence>
<dbReference type="EMBL" id="KB201205">
    <property type="protein sequence ID" value="ESO98968.1"/>
    <property type="molecule type" value="Genomic_DNA"/>
</dbReference>
<sequence>MFILFSVPIKIHSQPKRSLEITEGEMIVLHVKATGLPYPRYQWFNGDSEVMGAVDPTLKITYINQDNLGVYQCLVSNSIGFKLSQGAVLQVTDRIQAPLQVYTAVDKVALLIGNYDYRCEDALKAPMPDIQNLSEIFTSLNFKVVPLLNLTLTEMKNAVEHFCALLGVGVYGVFYFCGHGFEEKKEIYLVPQDAPTGYLTKDCLPSEYVLSRMQRQQPQVSCLILDVCRTP</sequence>
<dbReference type="SUPFAM" id="SSF48726">
    <property type="entry name" value="Immunoglobulin"/>
    <property type="match status" value="1"/>
</dbReference>
<dbReference type="GO" id="GO:0006508">
    <property type="term" value="P:proteolysis"/>
    <property type="evidence" value="ECO:0007669"/>
    <property type="project" value="InterPro"/>
</dbReference>
<evidence type="ECO:0008006" key="5">
    <source>
        <dbReference type="Google" id="ProtNLM"/>
    </source>
</evidence>
<protein>
    <recommendedName>
        <fullName evidence="5">Ig-like domain-containing protein</fullName>
    </recommendedName>
</protein>
<evidence type="ECO:0000313" key="4">
    <source>
        <dbReference type="Proteomes" id="UP000030746"/>
    </source>
</evidence>
<dbReference type="SMART" id="SM00408">
    <property type="entry name" value="IGc2"/>
    <property type="match status" value="1"/>
</dbReference>
<dbReference type="OMA" id="DMCRTER"/>
<dbReference type="SMART" id="SM00409">
    <property type="entry name" value="IG"/>
    <property type="match status" value="1"/>
</dbReference>
<dbReference type="AlphaFoldDB" id="V4A4Z9"/>
<dbReference type="PANTHER" id="PTHR22576">
    <property type="entry name" value="MUCOSA ASSOCIATED LYMPHOID TISSUE LYMPHOMA TRANSLOCATION PROTEIN 1/PARACASPASE"/>
    <property type="match status" value="1"/>
</dbReference>
<dbReference type="PROSITE" id="PS50835">
    <property type="entry name" value="IG_LIKE"/>
    <property type="match status" value="1"/>
</dbReference>
<dbReference type="Pfam" id="PF00656">
    <property type="entry name" value="Peptidase_C14"/>
    <property type="match status" value="1"/>
</dbReference>
<feature type="domain" description="Caspase family p20" evidence="1">
    <location>
        <begin position="105"/>
        <end position="229"/>
    </location>
</feature>
<dbReference type="InterPro" id="IPR007110">
    <property type="entry name" value="Ig-like_dom"/>
</dbReference>
<dbReference type="OrthoDB" id="412369at2759"/>
<dbReference type="Pfam" id="PF13927">
    <property type="entry name" value="Ig_3"/>
    <property type="match status" value="1"/>
</dbReference>
<evidence type="ECO:0000313" key="3">
    <source>
        <dbReference type="EMBL" id="ESO98968.1"/>
    </source>
</evidence>
<dbReference type="PANTHER" id="PTHR22576:SF37">
    <property type="entry name" value="MUCOSA-ASSOCIATED LYMPHOID TISSUE LYMPHOMA TRANSLOCATION PROTEIN 1"/>
    <property type="match status" value="1"/>
</dbReference>
<dbReference type="InterPro" id="IPR036179">
    <property type="entry name" value="Ig-like_dom_sf"/>
</dbReference>
<accession>V4A4Z9</accession>
<organism evidence="3 4">
    <name type="scientific">Lottia gigantea</name>
    <name type="common">Giant owl limpet</name>
    <dbReference type="NCBI Taxonomy" id="225164"/>
    <lineage>
        <taxon>Eukaryota</taxon>
        <taxon>Metazoa</taxon>
        <taxon>Spiralia</taxon>
        <taxon>Lophotrochozoa</taxon>
        <taxon>Mollusca</taxon>
        <taxon>Gastropoda</taxon>
        <taxon>Patellogastropoda</taxon>
        <taxon>Lottioidea</taxon>
        <taxon>Lottiidae</taxon>
        <taxon>Lottia</taxon>
    </lineage>
</organism>
<dbReference type="Gene3D" id="3.40.50.1460">
    <property type="match status" value="1"/>
</dbReference>
<dbReference type="Gene3D" id="2.60.40.10">
    <property type="entry name" value="Immunoglobulins"/>
    <property type="match status" value="1"/>
</dbReference>
<dbReference type="RefSeq" id="XP_009050588.1">
    <property type="nucleotide sequence ID" value="XM_009052340.1"/>
</dbReference>
<dbReference type="GO" id="GO:0004197">
    <property type="term" value="F:cysteine-type endopeptidase activity"/>
    <property type="evidence" value="ECO:0007669"/>
    <property type="project" value="InterPro"/>
</dbReference>
<feature type="domain" description="Ig-like" evidence="2">
    <location>
        <begin position="8"/>
        <end position="84"/>
    </location>
</feature>
<dbReference type="Proteomes" id="UP000030746">
    <property type="component" value="Unassembled WGS sequence"/>
</dbReference>
<evidence type="ECO:0000259" key="1">
    <source>
        <dbReference type="PROSITE" id="PS50208"/>
    </source>
</evidence>
<gene>
    <name evidence="3" type="ORF">LOTGIDRAFT_113764</name>
</gene>
<proteinExistence type="predicted"/>